<dbReference type="STRING" id="4577.A0A1D6EBQ4"/>
<dbReference type="AlphaFoldDB" id="A0A1D6EBQ4"/>
<dbReference type="Gene3D" id="2.30.30.140">
    <property type="match status" value="1"/>
</dbReference>
<name>A0A1D6EBQ4_MAIZE</name>
<reference evidence="1" key="1">
    <citation type="submission" date="2015-12" db="EMBL/GenBank/DDBJ databases">
        <title>Update maize B73 reference genome by single molecule sequencing technologies.</title>
        <authorList>
            <consortium name="Maize Genome Sequencing Project"/>
            <person name="Ware D."/>
        </authorList>
    </citation>
    <scope>NUCLEOTIDE SEQUENCE [LARGE SCALE GENOMIC DNA]</scope>
    <source>
        <tissue evidence="1">Seedling</tissue>
    </source>
</reference>
<gene>
    <name evidence="1" type="ORF">ZEAMMB73_Zm00001d003814</name>
</gene>
<evidence type="ECO:0000313" key="1">
    <source>
        <dbReference type="EMBL" id="ONM17767.1"/>
    </source>
</evidence>
<accession>A0A1D6EBQ4</accession>
<dbReference type="SUPFAM" id="SSF63748">
    <property type="entry name" value="Tudor/PWWP/MBT"/>
    <property type="match status" value="1"/>
</dbReference>
<dbReference type="ExpressionAtlas" id="A0A1D6EBQ4">
    <property type="expression patterns" value="baseline and differential"/>
</dbReference>
<dbReference type="FunCoup" id="A0A1D6EBQ4">
    <property type="interactions" value="5"/>
</dbReference>
<organism evidence="1">
    <name type="scientific">Zea mays</name>
    <name type="common">Maize</name>
    <dbReference type="NCBI Taxonomy" id="4577"/>
    <lineage>
        <taxon>Eukaryota</taxon>
        <taxon>Viridiplantae</taxon>
        <taxon>Streptophyta</taxon>
        <taxon>Embryophyta</taxon>
        <taxon>Tracheophyta</taxon>
        <taxon>Spermatophyta</taxon>
        <taxon>Magnoliopsida</taxon>
        <taxon>Liliopsida</taxon>
        <taxon>Poales</taxon>
        <taxon>Poaceae</taxon>
        <taxon>PACMAD clade</taxon>
        <taxon>Panicoideae</taxon>
        <taxon>Andropogonodae</taxon>
        <taxon>Andropogoneae</taxon>
        <taxon>Tripsacinae</taxon>
        <taxon>Zea</taxon>
    </lineage>
</organism>
<dbReference type="OMA" id="SSCKPAN"/>
<dbReference type="EMBL" id="CM007648">
    <property type="protein sequence ID" value="ONM17767.1"/>
    <property type="molecule type" value="Genomic_DNA"/>
</dbReference>
<dbReference type="InParanoid" id="A0A1D6EBQ4"/>
<protein>
    <recommendedName>
        <fullName evidence="2">PWWP domain-containing protein</fullName>
    </recommendedName>
</protein>
<sequence length="176" mass="20635">MVERYRARRNFGASRKHLASRSTLTSVHDEPYSNHHRKEVKLMHYYEEDNEEEEEKEDIFHCTKELVYGDIVWAKLGKRQPMWPGVVKYVWVRQGLIFPFSDYMNRFQGQTELSSCKPANFRRVVEEAFLADQGFSEVVVHCSTKGQSMVCHSFPDDLHEVTGSNELEYQPQIKAS</sequence>
<evidence type="ECO:0008006" key="2">
    <source>
        <dbReference type="Google" id="ProtNLM"/>
    </source>
</evidence>
<proteinExistence type="predicted"/>